<accession>D7FSJ7</accession>
<evidence type="ECO:0000313" key="2">
    <source>
        <dbReference type="EMBL" id="CBJ31138.1"/>
    </source>
</evidence>
<evidence type="ECO:0000313" key="3">
    <source>
        <dbReference type="Proteomes" id="UP000002630"/>
    </source>
</evidence>
<dbReference type="EMBL" id="FN649760">
    <property type="protein sequence ID" value="CBJ31138.1"/>
    <property type="molecule type" value="Genomic_DNA"/>
</dbReference>
<feature type="transmembrane region" description="Helical" evidence="1">
    <location>
        <begin position="20"/>
        <end position="39"/>
    </location>
</feature>
<protein>
    <submittedName>
        <fullName evidence="2">Uncharacterized protein</fullName>
    </submittedName>
</protein>
<dbReference type="InParanoid" id="D7FSJ7"/>
<keyword evidence="3" id="KW-1185">Reference proteome</keyword>
<dbReference type="Proteomes" id="UP000002630">
    <property type="component" value="Unassembled WGS sequence"/>
</dbReference>
<dbReference type="OrthoDB" id="199234at2759"/>
<sequence length="355" mass="39694">MGSFSRERLEEQATLAPVRMWANIWQILGVTMIPIFTVGTGLSMASRAEDAGVIAVRDGVVVQDKGCPHAISPDEADIRKSTPSWPGGVLTLTSLYQVDNHEDLQACMNNVKMRGCEAVYFQGSFGGEEYCSTPRHRLPADEEEPGLLVAGSTSPLETKRARSLVFHFRSGDVFKPRKDFHFQTYGQPPLLYVLAVIASKKWSNLTFITNGEHERLLNPTFRVIEELISQGILGTNGTIVETYKKRSLWEDLQAMLCADALSVAHSTLTNLLLAHSRAKMFFLPWGCEPQIGDMMIPRFVSASMICLQRPEVEVYGIEWRTTSNAYTVYNKWDPSVNQLEMIVSDDLKGVQHCCN</sequence>
<evidence type="ECO:0000256" key="1">
    <source>
        <dbReference type="SAM" id="Phobius"/>
    </source>
</evidence>
<keyword evidence="1" id="KW-1133">Transmembrane helix</keyword>
<keyword evidence="1" id="KW-0812">Transmembrane</keyword>
<organism evidence="2 3">
    <name type="scientific">Ectocarpus siliculosus</name>
    <name type="common">Brown alga</name>
    <name type="synonym">Conferva siliculosa</name>
    <dbReference type="NCBI Taxonomy" id="2880"/>
    <lineage>
        <taxon>Eukaryota</taxon>
        <taxon>Sar</taxon>
        <taxon>Stramenopiles</taxon>
        <taxon>Ochrophyta</taxon>
        <taxon>PX clade</taxon>
        <taxon>Phaeophyceae</taxon>
        <taxon>Ectocarpales</taxon>
        <taxon>Ectocarpaceae</taxon>
        <taxon>Ectocarpus</taxon>
    </lineage>
</organism>
<proteinExistence type="predicted"/>
<name>D7FSJ7_ECTSI</name>
<dbReference type="AlphaFoldDB" id="D7FSJ7"/>
<keyword evidence="1" id="KW-0472">Membrane</keyword>
<reference evidence="2 3" key="1">
    <citation type="journal article" date="2010" name="Nature">
        <title>The Ectocarpus genome and the independent evolution of multicellularity in brown algae.</title>
        <authorList>
            <person name="Cock J.M."/>
            <person name="Sterck L."/>
            <person name="Rouze P."/>
            <person name="Scornet D."/>
            <person name="Allen A.E."/>
            <person name="Amoutzias G."/>
            <person name="Anthouard V."/>
            <person name="Artiguenave F."/>
            <person name="Aury J.M."/>
            <person name="Badger J.H."/>
            <person name="Beszteri B."/>
            <person name="Billiau K."/>
            <person name="Bonnet E."/>
            <person name="Bothwell J.H."/>
            <person name="Bowler C."/>
            <person name="Boyen C."/>
            <person name="Brownlee C."/>
            <person name="Carrano C.J."/>
            <person name="Charrier B."/>
            <person name="Cho G.Y."/>
            <person name="Coelho S.M."/>
            <person name="Collen J."/>
            <person name="Corre E."/>
            <person name="Da Silva C."/>
            <person name="Delage L."/>
            <person name="Delaroque N."/>
            <person name="Dittami S.M."/>
            <person name="Doulbeau S."/>
            <person name="Elias M."/>
            <person name="Farnham G."/>
            <person name="Gachon C.M."/>
            <person name="Gschloessl B."/>
            <person name="Heesch S."/>
            <person name="Jabbari K."/>
            <person name="Jubin C."/>
            <person name="Kawai H."/>
            <person name="Kimura K."/>
            <person name="Kloareg B."/>
            <person name="Kupper F.C."/>
            <person name="Lang D."/>
            <person name="Le Bail A."/>
            <person name="Leblanc C."/>
            <person name="Lerouge P."/>
            <person name="Lohr M."/>
            <person name="Lopez P.J."/>
            <person name="Martens C."/>
            <person name="Maumus F."/>
            <person name="Michel G."/>
            <person name="Miranda-Saavedra D."/>
            <person name="Morales J."/>
            <person name="Moreau H."/>
            <person name="Motomura T."/>
            <person name="Nagasato C."/>
            <person name="Napoli C.A."/>
            <person name="Nelson D.R."/>
            <person name="Nyvall-Collen P."/>
            <person name="Peters A.F."/>
            <person name="Pommier C."/>
            <person name="Potin P."/>
            <person name="Poulain J."/>
            <person name="Quesneville H."/>
            <person name="Read B."/>
            <person name="Rensing S.A."/>
            <person name="Ritter A."/>
            <person name="Rousvoal S."/>
            <person name="Samanta M."/>
            <person name="Samson G."/>
            <person name="Schroeder D.C."/>
            <person name="Segurens B."/>
            <person name="Strittmatter M."/>
            <person name="Tonon T."/>
            <person name="Tregear J.W."/>
            <person name="Valentin K."/>
            <person name="von Dassow P."/>
            <person name="Yamagishi T."/>
            <person name="Van de Peer Y."/>
            <person name="Wincker P."/>
        </authorList>
    </citation>
    <scope>NUCLEOTIDE SEQUENCE [LARGE SCALE GENOMIC DNA]</scope>
    <source>
        <strain evidence="3">Ec32 / CCAP1310/4</strain>
    </source>
</reference>
<gene>
    <name evidence="2" type="ORF">Esi_0235_0029</name>
</gene>